<dbReference type="EMBL" id="JAACVF010000078">
    <property type="protein sequence ID" value="NCN65052.1"/>
    <property type="molecule type" value="Genomic_DNA"/>
</dbReference>
<gene>
    <name evidence="2" type="ORF">GW779_01790</name>
    <name evidence="1" type="ORF">GW910_03115</name>
</gene>
<comment type="caution">
    <text evidence="2">The sequence shown here is derived from an EMBL/GenBank/DDBJ whole genome shotgun (WGS) entry which is preliminary data.</text>
</comment>
<accession>A0A8J8CK84</accession>
<protein>
    <submittedName>
        <fullName evidence="2">Uncharacterized protein</fullName>
    </submittedName>
</protein>
<sequence>MSDTFVTSDQFNKIQARLQKPENRKQHIGKYEDVCKNVEDFSQLNKQTYIFNKQTHNLIKLISKP</sequence>
<evidence type="ECO:0000313" key="2">
    <source>
        <dbReference type="EMBL" id="NCS91142.1"/>
    </source>
</evidence>
<organism evidence="2 3">
    <name type="scientific">Candidatus Altarchaeum hamiconexum</name>
    <dbReference type="NCBI Taxonomy" id="1803513"/>
    <lineage>
        <taxon>Archaea</taxon>
        <taxon>Candidatus Altarchaeota</taxon>
        <taxon>Candidatus Altiarchaeia</taxon>
        <taxon>Candidatus Altarchaeales</taxon>
        <taxon>Candidatus Altarchaeaceae</taxon>
        <taxon>Candidatus Altarchaeum</taxon>
    </lineage>
</organism>
<proteinExistence type="predicted"/>
<name>A0A8J8CK84_9ARCH</name>
<dbReference type="EMBL" id="JAACQH010000029">
    <property type="protein sequence ID" value="NCS91142.1"/>
    <property type="molecule type" value="Genomic_DNA"/>
</dbReference>
<evidence type="ECO:0000313" key="1">
    <source>
        <dbReference type="EMBL" id="NCN65052.1"/>
    </source>
</evidence>
<dbReference type="AlphaFoldDB" id="A0A8J8CK84"/>
<evidence type="ECO:0000313" key="3">
    <source>
        <dbReference type="Proteomes" id="UP000738826"/>
    </source>
</evidence>
<reference evidence="2" key="1">
    <citation type="submission" date="2019-11" db="EMBL/GenBank/DDBJ databases">
        <title>Lipid analysis of CO2-rich subsurface aquifers suggests an autotrophy-based deep biosphere with lysolipids enriched in CPR bacteria.</title>
        <authorList>
            <person name="Probst A.J."/>
            <person name="Elling F.J."/>
            <person name="Castelle C.J."/>
            <person name="Zhu Q."/>
            <person name="Elvert M."/>
            <person name="Birarda G."/>
            <person name="Holman H.-Y."/>
            <person name="Lane K.R."/>
            <person name="Ladd B."/>
            <person name="Ryan M.C."/>
            <person name="Woyke T."/>
            <person name="Hinrichs K.-U."/>
            <person name="Banfield J.F."/>
        </authorList>
    </citation>
    <scope>NUCLEOTIDE SEQUENCE</scope>
    <source>
        <strain evidence="1">CG_2015-01_33_1645</strain>
        <strain evidence="2">CG_2015-04_33_537</strain>
    </source>
</reference>
<dbReference type="Proteomes" id="UP000768163">
    <property type="component" value="Unassembled WGS sequence"/>
</dbReference>
<dbReference type="Proteomes" id="UP000738826">
    <property type="component" value="Unassembled WGS sequence"/>
</dbReference>